<sequence length="147" mass="16964">MYVEVDIHVVPVVYYLNRRDLYKEGISVHIIEPCYFATNMTKPDNLVLLLQEAYNRCEPEVKEYYGKSYVEQAVDKGKTFLSAVTNSNPGQVVDAYLSAVCLRYPAHRYVVGLSAQVFYRILWNLPELISDFILCSKRPVPANYRKS</sequence>
<dbReference type="EnsemblMetazoa" id="G13793.1">
    <property type="protein sequence ID" value="G13793.1:cds"/>
    <property type="gene ID" value="G13793"/>
</dbReference>
<dbReference type="PANTHER" id="PTHR43313">
    <property type="entry name" value="SHORT-CHAIN DEHYDROGENASE/REDUCTASE FAMILY 9C"/>
    <property type="match status" value="1"/>
</dbReference>
<protein>
    <submittedName>
        <fullName evidence="1">Uncharacterized protein</fullName>
    </submittedName>
</protein>
<reference evidence="1" key="1">
    <citation type="submission" date="2022-08" db="UniProtKB">
        <authorList>
            <consortium name="EnsemblMetazoa"/>
        </authorList>
    </citation>
    <scope>IDENTIFICATION</scope>
    <source>
        <strain evidence="1">05x7-T-G4-1.051#20</strain>
    </source>
</reference>
<dbReference type="GO" id="GO:0008202">
    <property type="term" value="P:steroid metabolic process"/>
    <property type="evidence" value="ECO:0007669"/>
    <property type="project" value="TreeGrafter"/>
</dbReference>
<dbReference type="AlphaFoldDB" id="A0A8W8IFY9"/>
<dbReference type="Gene3D" id="3.40.50.720">
    <property type="entry name" value="NAD(P)-binding Rossmann-like Domain"/>
    <property type="match status" value="1"/>
</dbReference>
<evidence type="ECO:0000313" key="2">
    <source>
        <dbReference type="Proteomes" id="UP000005408"/>
    </source>
</evidence>
<keyword evidence="2" id="KW-1185">Reference proteome</keyword>
<organism evidence="1 2">
    <name type="scientific">Magallana gigas</name>
    <name type="common">Pacific oyster</name>
    <name type="synonym">Crassostrea gigas</name>
    <dbReference type="NCBI Taxonomy" id="29159"/>
    <lineage>
        <taxon>Eukaryota</taxon>
        <taxon>Metazoa</taxon>
        <taxon>Spiralia</taxon>
        <taxon>Lophotrochozoa</taxon>
        <taxon>Mollusca</taxon>
        <taxon>Bivalvia</taxon>
        <taxon>Autobranchia</taxon>
        <taxon>Pteriomorphia</taxon>
        <taxon>Ostreida</taxon>
        <taxon>Ostreoidea</taxon>
        <taxon>Ostreidae</taxon>
        <taxon>Magallana</taxon>
    </lineage>
</organism>
<accession>A0A8W8IFY9</accession>
<dbReference type="GO" id="GO:0016491">
    <property type="term" value="F:oxidoreductase activity"/>
    <property type="evidence" value="ECO:0007669"/>
    <property type="project" value="TreeGrafter"/>
</dbReference>
<proteinExistence type="predicted"/>
<dbReference type="Proteomes" id="UP000005408">
    <property type="component" value="Unassembled WGS sequence"/>
</dbReference>
<name>A0A8W8IFY9_MAGGI</name>
<dbReference type="PANTHER" id="PTHR43313:SF50">
    <property type="entry name" value="GH26015P"/>
    <property type="match status" value="1"/>
</dbReference>
<evidence type="ECO:0000313" key="1">
    <source>
        <dbReference type="EnsemblMetazoa" id="G13793.1:cds"/>
    </source>
</evidence>